<gene>
    <name evidence="1" type="ORF">FA95DRAFT_1605210</name>
</gene>
<evidence type="ECO:0000313" key="2">
    <source>
        <dbReference type="Proteomes" id="UP000814033"/>
    </source>
</evidence>
<evidence type="ECO:0000313" key="1">
    <source>
        <dbReference type="EMBL" id="KAI0048457.1"/>
    </source>
</evidence>
<sequence>MGIHIGYRLPHTVKAIGAAWTATCQSSAVVTALLAAIQVQLLTFFKDPRAPDVQCTAIMLATYAGLFLSVSATISSLIITDEVGELPMRAARQSQPEDKGIIFECTRELLQRYGARPSFFWVQLHWLLSLGLSIMCLIIQVLIYIWVHEKVVTKVVTLCIALFGLLPLLHFFPGPRLSRECDDAEKHSSSASSSSLTLPP</sequence>
<reference evidence="1" key="2">
    <citation type="journal article" date="2022" name="New Phytol.">
        <title>Evolutionary transition to the ectomycorrhizal habit in the genomes of a hyperdiverse lineage of mushroom-forming fungi.</title>
        <authorList>
            <person name="Looney B."/>
            <person name="Miyauchi S."/>
            <person name="Morin E."/>
            <person name="Drula E."/>
            <person name="Courty P.E."/>
            <person name="Kohler A."/>
            <person name="Kuo A."/>
            <person name="LaButti K."/>
            <person name="Pangilinan J."/>
            <person name="Lipzen A."/>
            <person name="Riley R."/>
            <person name="Andreopoulos W."/>
            <person name="He G."/>
            <person name="Johnson J."/>
            <person name="Nolan M."/>
            <person name="Tritt A."/>
            <person name="Barry K.W."/>
            <person name="Grigoriev I.V."/>
            <person name="Nagy L.G."/>
            <person name="Hibbett D."/>
            <person name="Henrissat B."/>
            <person name="Matheny P.B."/>
            <person name="Labbe J."/>
            <person name="Martin F.M."/>
        </authorList>
    </citation>
    <scope>NUCLEOTIDE SEQUENCE</scope>
    <source>
        <strain evidence="1">FP105234-sp</strain>
    </source>
</reference>
<organism evidence="1 2">
    <name type="scientific">Auriscalpium vulgare</name>
    <dbReference type="NCBI Taxonomy" id="40419"/>
    <lineage>
        <taxon>Eukaryota</taxon>
        <taxon>Fungi</taxon>
        <taxon>Dikarya</taxon>
        <taxon>Basidiomycota</taxon>
        <taxon>Agaricomycotina</taxon>
        <taxon>Agaricomycetes</taxon>
        <taxon>Russulales</taxon>
        <taxon>Auriscalpiaceae</taxon>
        <taxon>Auriscalpium</taxon>
    </lineage>
</organism>
<accession>A0ACB8RXC0</accession>
<proteinExistence type="predicted"/>
<name>A0ACB8RXC0_9AGAM</name>
<reference evidence="1" key="1">
    <citation type="submission" date="2021-02" db="EMBL/GenBank/DDBJ databases">
        <authorList>
            <consortium name="DOE Joint Genome Institute"/>
            <person name="Ahrendt S."/>
            <person name="Looney B.P."/>
            <person name="Miyauchi S."/>
            <person name="Morin E."/>
            <person name="Drula E."/>
            <person name="Courty P.E."/>
            <person name="Chicoki N."/>
            <person name="Fauchery L."/>
            <person name="Kohler A."/>
            <person name="Kuo A."/>
            <person name="Labutti K."/>
            <person name="Pangilinan J."/>
            <person name="Lipzen A."/>
            <person name="Riley R."/>
            <person name="Andreopoulos W."/>
            <person name="He G."/>
            <person name="Johnson J."/>
            <person name="Barry K.W."/>
            <person name="Grigoriev I.V."/>
            <person name="Nagy L."/>
            <person name="Hibbett D."/>
            <person name="Henrissat B."/>
            <person name="Matheny P.B."/>
            <person name="Labbe J."/>
            <person name="Martin F."/>
        </authorList>
    </citation>
    <scope>NUCLEOTIDE SEQUENCE</scope>
    <source>
        <strain evidence="1">FP105234-sp</strain>
    </source>
</reference>
<protein>
    <submittedName>
        <fullName evidence="1">Uncharacterized protein</fullName>
    </submittedName>
</protein>
<dbReference type="Proteomes" id="UP000814033">
    <property type="component" value="Unassembled WGS sequence"/>
</dbReference>
<keyword evidence="2" id="KW-1185">Reference proteome</keyword>
<comment type="caution">
    <text evidence="1">The sequence shown here is derived from an EMBL/GenBank/DDBJ whole genome shotgun (WGS) entry which is preliminary data.</text>
</comment>
<dbReference type="EMBL" id="MU275886">
    <property type="protein sequence ID" value="KAI0048457.1"/>
    <property type="molecule type" value="Genomic_DNA"/>
</dbReference>